<keyword evidence="13" id="KW-1185">Reference proteome</keyword>
<feature type="transmembrane region" description="Helical" evidence="9">
    <location>
        <begin position="325"/>
        <end position="341"/>
    </location>
</feature>
<dbReference type="PROSITE" id="PS51371">
    <property type="entry name" value="CBS"/>
    <property type="match status" value="1"/>
</dbReference>
<dbReference type="GeneID" id="90037109"/>
<evidence type="ECO:0000259" key="11">
    <source>
        <dbReference type="PROSITE" id="PS51371"/>
    </source>
</evidence>
<keyword evidence="2 9" id="KW-0813">Transport</keyword>
<dbReference type="InterPro" id="IPR046342">
    <property type="entry name" value="CBS_dom_sf"/>
</dbReference>
<sequence length="819" mass="89729">MAAQQASISRRSLDELLATPTTSRGSSIDLDADGFRKTEAMPETKIEEPTPINPWSERPPLSQYSSESYTSRRITPSHENDDPYEDQANDELLAPPGRQRGNQDQFQSLSPSASFTPATRFSLESASTIKGLPEWNVSGNSIGYENMSTIDWMNEYRKERLRHNSAQKSYISDSAKIWFVLLVTGLWVGLITAGADVVVNWLADLKLGYCRSGFYLSHEFCCLGEDLTCDSWTAWGAALHASGSGSYVIDYIFHVLYALIFGSAAAFLVLHYAPYACHSGIPEIKTILGGFIIKGFMGFWTLVTKTCSMCLASASGLWFGAEEPLVHIACCCANITIRLFPSLRRNEARKREIFSAAAAAGIAVGFGAPVGGVLYSLEQISYYFPDKTLWQSFVCAMVASVSIQLANPFRTGKLVIFQVTSNRLFHDFEIVPFVLLGVIGGVVGALFIKLNMMIARWRPRSRVFNHPLVEVAVLSVVTALVNFPDPFSRIQNIVLVANLFQECAADSTSMLCDHDSSGKVIALLLLVAFLGIIFSAYTFGTSIPSGVMMPSMTVGACYGRAFGILMESWQRNHPDMIFFRSSRPPDGACVTPEVYAIVGAASALGGVTRLTVSLVVIMFELTGALGYVLPIMVSVLVAKLVGDAFDRNGIYESWIHFRGYPFLSNNDDDPVPDLSVDEVMTSVENLTVLEASGLTIGELEDVVATHDYKGFPVVDNAQENTLLGYIARNELKYALQQARTIPQIADLTPCLMVGSTPLGGSPFVDLRQLVNQTPPTLSYRSTLALVATMFQRMGLRYMLLTKKGKLQGLITRKRVCAIA</sequence>
<dbReference type="InterPro" id="IPR001807">
    <property type="entry name" value="ClC"/>
</dbReference>
<dbReference type="CDD" id="cd04591">
    <property type="entry name" value="CBS_pair_voltage-gated_CLC_euk_bac"/>
    <property type="match status" value="1"/>
</dbReference>
<organism evidence="12 13">
    <name type="scientific">Myxozyma melibiosi</name>
    <dbReference type="NCBI Taxonomy" id="54550"/>
    <lineage>
        <taxon>Eukaryota</taxon>
        <taxon>Fungi</taxon>
        <taxon>Dikarya</taxon>
        <taxon>Ascomycota</taxon>
        <taxon>Saccharomycotina</taxon>
        <taxon>Lipomycetes</taxon>
        <taxon>Lipomycetales</taxon>
        <taxon>Lipomycetaceae</taxon>
        <taxon>Myxozyma</taxon>
    </lineage>
</organism>
<keyword evidence="5 9" id="KW-0406">Ion transport</keyword>
<keyword evidence="4 9" id="KW-1133">Transmembrane helix</keyword>
<feature type="compositionally biased region" description="Polar residues" evidence="10">
    <location>
        <begin position="62"/>
        <end position="74"/>
    </location>
</feature>
<reference evidence="12 13" key="1">
    <citation type="submission" date="2024-03" db="EMBL/GenBank/DDBJ databases">
        <title>Genome-scale model development and genomic sequencing of the oleaginous clade Lipomyces.</title>
        <authorList>
            <consortium name="Lawrence Berkeley National Laboratory"/>
            <person name="Czajka J.J."/>
            <person name="Han Y."/>
            <person name="Kim J."/>
            <person name="Mondo S.J."/>
            <person name="Hofstad B.A."/>
            <person name="Robles A."/>
            <person name="Haridas S."/>
            <person name="Riley R."/>
            <person name="LaButti K."/>
            <person name="Pangilinan J."/>
            <person name="Andreopoulos W."/>
            <person name="Lipzen A."/>
            <person name="Yan J."/>
            <person name="Wang M."/>
            <person name="Ng V."/>
            <person name="Grigoriev I.V."/>
            <person name="Spatafora J.W."/>
            <person name="Magnuson J.K."/>
            <person name="Baker S.E."/>
            <person name="Pomraning K.R."/>
        </authorList>
    </citation>
    <scope>NUCLEOTIDE SEQUENCE [LARGE SCALE GENOMIC DNA]</scope>
    <source>
        <strain evidence="12 13">Phaff 52-87</strain>
    </source>
</reference>
<gene>
    <name evidence="12" type="ORF">BZA70DRAFT_272129</name>
</gene>
<dbReference type="SUPFAM" id="SSF54631">
    <property type="entry name" value="CBS-domain pair"/>
    <property type="match status" value="1"/>
</dbReference>
<dbReference type="PRINTS" id="PR00762">
    <property type="entry name" value="CLCHANNEL"/>
</dbReference>
<keyword evidence="8" id="KW-0129">CBS domain</keyword>
<dbReference type="Pfam" id="PF00654">
    <property type="entry name" value="Voltage_CLC"/>
    <property type="match status" value="1"/>
</dbReference>
<dbReference type="EMBL" id="JBBJBU010000001">
    <property type="protein sequence ID" value="KAK7207750.1"/>
    <property type="molecule type" value="Genomic_DNA"/>
</dbReference>
<feature type="transmembrane region" description="Helical" evidence="9">
    <location>
        <begin position="251"/>
        <end position="275"/>
    </location>
</feature>
<comment type="similarity">
    <text evidence="9">Belongs to the chloride channel (TC 2.A.49) family.</text>
</comment>
<dbReference type="InterPro" id="IPR000644">
    <property type="entry name" value="CBS_dom"/>
</dbReference>
<feature type="compositionally biased region" description="Polar residues" evidence="10">
    <location>
        <begin position="100"/>
        <end position="113"/>
    </location>
</feature>
<evidence type="ECO:0000256" key="9">
    <source>
        <dbReference type="RuleBase" id="RU361221"/>
    </source>
</evidence>
<evidence type="ECO:0000256" key="2">
    <source>
        <dbReference type="ARBA" id="ARBA00022448"/>
    </source>
</evidence>
<evidence type="ECO:0000256" key="1">
    <source>
        <dbReference type="ARBA" id="ARBA00004141"/>
    </source>
</evidence>
<evidence type="ECO:0000256" key="7">
    <source>
        <dbReference type="ARBA" id="ARBA00023214"/>
    </source>
</evidence>
<feature type="transmembrane region" description="Helical" evidence="9">
    <location>
        <begin position="353"/>
        <end position="377"/>
    </location>
</feature>
<feature type="transmembrane region" description="Helical" evidence="9">
    <location>
        <begin position="430"/>
        <end position="452"/>
    </location>
</feature>
<comment type="subcellular location">
    <subcellularLocation>
        <location evidence="1 9">Membrane</location>
        <topology evidence="1 9">Multi-pass membrane protein</topology>
    </subcellularLocation>
</comment>
<dbReference type="InterPro" id="IPR014743">
    <property type="entry name" value="Cl-channel_core"/>
</dbReference>
<keyword evidence="6 9" id="KW-0472">Membrane</keyword>
<dbReference type="RefSeq" id="XP_064770783.1">
    <property type="nucleotide sequence ID" value="XM_064911597.1"/>
</dbReference>
<dbReference type="CDD" id="cd03684">
    <property type="entry name" value="ClC_3_like"/>
    <property type="match status" value="1"/>
</dbReference>
<proteinExistence type="inferred from homology"/>
<evidence type="ECO:0000256" key="8">
    <source>
        <dbReference type="PROSITE-ProRule" id="PRU00703"/>
    </source>
</evidence>
<dbReference type="Gene3D" id="1.10.3080.10">
    <property type="entry name" value="Clc chloride channel"/>
    <property type="match status" value="1"/>
</dbReference>
<evidence type="ECO:0000256" key="4">
    <source>
        <dbReference type="ARBA" id="ARBA00022989"/>
    </source>
</evidence>
<dbReference type="Proteomes" id="UP001498771">
    <property type="component" value="Unassembled WGS sequence"/>
</dbReference>
<keyword evidence="7 9" id="KW-0868">Chloride</keyword>
<feature type="domain" description="CBS" evidence="11">
    <location>
        <begin position="680"/>
        <end position="741"/>
    </location>
</feature>
<dbReference type="Gene3D" id="3.10.580.10">
    <property type="entry name" value="CBS-domain"/>
    <property type="match status" value="1"/>
</dbReference>
<evidence type="ECO:0000256" key="6">
    <source>
        <dbReference type="ARBA" id="ARBA00023136"/>
    </source>
</evidence>
<evidence type="ECO:0000256" key="10">
    <source>
        <dbReference type="SAM" id="MobiDB-lite"/>
    </source>
</evidence>
<protein>
    <recommendedName>
        <fullName evidence="9">Chloride channel protein</fullName>
    </recommendedName>
</protein>
<evidence type="ECO:0000256" key="3">
    <source>
        <dbReference type="ARBA" id="ARBA00022692"/>
    </source>
</evidence>
<feature type="transmembrane region" description="Helical" evidence="9">
    <location>
        <begin position="520"/>
        <end position="540"/>
    </location>
</feature>
<feature type="transmembrane region" description="Helical" evidence="9">
    <location>
        <begin position="614"/>
        <end position="638"/>
    </location>
</feature>
<feature type="transmembrane region" description="Helical" evidence="9">
    <location>
        <begin position="177"/>
        <end position="203"/>
    </location>
</feature>
<evidence type="ECO:0000313" key="12">
    <source>
        <dbReference type="EMBL" id="KAK7207750.1"/>
    </source>
</evidence>
<accession>A0ABR1FD44</accession>
<comment type="caution">
    <text evidence="9">Lacks conserved residue(s) required for the propagation of feature annotation.</text>
</comment>
<dbReference type="SUPFAM" id="SSF81340">
    <property type="entry name" value="Clc chloride channel"/>
    <property type="match status" value="1"/>
</dbReference>
<dbReference type="PANTHER" id="PTHR45711">
    <property type="entry name" value="CHLORIDE CHANNEL PROTEIN"/>
    <property type="match status" value="1"/>
</dbReference>
<feature type="compositionally biased region" description="Basic and acidic residues" evidence="10">
    <location>
        <begin position="33"/>
        <end position="48"/>
    </location>
</feature>
<dbReference type="PANTHER" id="PTHR45711:SF6">
    <property type="entry name" value="CHLORIDE CHANNEL PROTEIN"/>
    <property type="match status" value="1"/>
</dbReference>
<name>A0ABR1FD44_9ASCO</name>
<evidence type="ECO:0000256" key="5">
    <source>
        <dbReference type="ARBA" id="ARBA00023065"/>
    </source>
</evidence>
<keyword evidence="3 9" id="KW-0812">Transmembrane</keyword>
<evidence type="ECO:0000313" key="13">
    <source>
        <dbReference type="Proteomes" id="UP001498771"/>
    </source>
</evidence>
<comment type="caution">
    <text evidence="12">The sequence shown here is derived from an EMBL/GenBank/DDBJ whole genome shotgun (WGS) entry which is preliminary data.</text>
</comment>
<feature type="region of interest" description="Disordered" evidence="10">
    <location>
        <begin position="1"/>
        <end position="113"/>
    </location>
</feature>
<feature type="compositionally biased region" description="Polar residues" evidence="10">
    <location>
        <begin position="1"/>
        <end position="10"/>
    </location>
</feature>